<organism evidence="3 4">
    <name type="scientific">Paenibacillus nanensis</name>
    <dbReference type="NCBI Taxonomy" id="393251"/>
    <lineage>
        <taxon>Bacteria</taxon>
        <taxon>Bacillati</taxon>
        <taxon>Bacillota</taxon>
        <taxon>Bacilli</taxon>
        <taxon>Bacillales</taxon>
        <taxon>Paenibacillaceae</taxon>
        <taxon>Paenibacillus</taxon>
    </lineage>
</organism>
<protein>
    <recommendedName>
        <fullName evidence="1">Aminotransferase</fullName>
        <ecNumber evidence="1">2.6.1.-</ecNumber>
    </recommendedName>
</protein>
<dbReference type="Gene3D" id="3.90.1150.10">
    <property type="entry name" value="Aspartate Aminotransferase, domain 1"/>
    <property type="match status" value="1"/>
</dbReference>
<dbReference type="PANTHER" id="PTHR43510:SF1">
    <property type="entry name" value="AMINOTRANSFERASE FUNCTION, HYPOTHETICAL (EUROFUNG)"/>
    <property type="match status" value="1"/>
</dbReference>
<dbReference type="InterPro" id="IPR015421">
    <property type="entry name" value="PyrdxlP-dep_Trfase_major"/>
</dbReference>
<name>A0A3A1UNU0_9BACL</name>
<dbReference type="OrthoDB" id="9802328at2"/>
<dbReference type="PANTHER" id="PTHR43510">
    <property type="entry name" value="AMINOTRANSFERASE FUNCTION, HYPOTHETICAL (EUROFUNG)"/>
    <property type="match status" value="1"/>
</dbReference>
<dbReference type="EMBL" id="QXQA01000015">
    <property type="protein sequence ID" value="RIX50227.1"/>
    <property type="molecule type" value="Genomic_DNA"/>
</dbReference>
<dbReference type="InterPro" id="IPR004839">
    <property type="entry name" value="Aminotransferase_I/II_large"/>
</dbReference>
<reference evidence="3 4" key="1">
    <citation type="submission" date="2018-09" db="EMBL/GenBank/DDBJ databases">
        <title>Paenibacillus aracenensis nov. sp. isolated from a cave in southern Spain.</title>
        <authorList>
            <person name="Jurado V."/>
            <person name="Gutierrez-Patricio S."/>
            <person name="Gonzalez-Pimentel J.L."/>
            <person name="Miller A.Z."/>
            <person name="Laiz L."/>
            <person name="Saiz-Jimenez C."/>
        </authorList>
    </citation>
    <scope>NUCLEOTIDE SEQUENCE [LARGE SCALE GENOMIC DNA]</scope>
    <source>
        <strain evidence="3 4">DSM 22867</strain>
    </source>
</reference>
<keyword evidence="1 3" id="KW-0032">Aminotransferase</keyword>
<dbReference type="CDD" id="cd00609">
    <property type="entry name" value="AAT_like"/>
    <property type="match status" value="1"/>
</dbReference>
<feature type="domain" description="Aminotransferase class I/classII large" evidence="2">
    <location>
        <begin position="57"/>
        <end position="365"/>
    </location>
</feature>
<evidence type="ECO:0000313" key="3">
    <source>
        <dbReference type="EMBL" id="RIX50227.1"/>
    </source>
</evidence>
<proteinExistence type="inferred from homology"/>
<dbReference type="PROSITE" id="PS00105">
    <property type="entry name" value="AA_TRANSFER_CLASS_1"/>
    <property type="match status" value="1"/>
</dbReference>
<dbReference type="InterPro" id="IPR015422">
    <property type="entry name" value="PyrdxlP-dep_Trfase_small"/>
</dbReference>
<accession>A0A3A1UNU0</accession>
<dbReference type="RefSeq" id="WP_119601975.1">
    <property type="nucleotide sequence ID" value="NZ_QXQA01000015.1"/>
</dbReference>
<dbReference type="GO" id="GO:0030170">
    <property type="term" value="F:pyridoxal phosphate binding"/>
    <property type="evidence" value="ECO:0007669"/>
    <property type="project" value="InterPro"/>
</dbReference>
<comment type="similarity">
    <text evidence="1">Belongs to the class-I pyridoxal-phosphate-dependent aminotransferase family.</text>
</comment>
<sequence length="380" mass="41709">MNFPPFALEKWQNKYSKEAKYNLADTCADPLTLKQLLSLGDTTLDEQLSLLLEQKLDYGEIQGLSLLRRLIAEQYSSLTEDQIIMMNGAASANALAIISLVEPGDRVVAFHPSYQQLYALPHSLQAEVRFVPLRPENHFQPDLEELRSAAAPGTKLILLNNPNNPTGTLLSGVVLDDIVSIARSCGAYILCDEIGMRLRPGTVTERIPSIADLYERGIATSSMSKVLSLAGLRIGWIASADQNIIHTCMKLRDYTTVSSSVLTDRIGAIAMAKQDIILGKNRELLRNNLALLKEWSDAEEAYTFVPPQGGTAALLQLHAAGQSESFCKQLLQETGVLLVPGSTFGLEGYARIGCAGKTDTLKQGLAAMSKFVRHRPRYYK</sequence>
<dbReference type="SUPFAM" id="SSF53383">
    <property type="entry name" value="PLP-dependent transferases"/>
    <property type="match status" value="1"/>
</dbReference>
<keyword evidence="4" id="KW-1185">Reference proteome</keyword>
<evidence type="ECO:0000259" key="2">
    <source>
        <dbReference type="Pfam" id="PF00155"/>
    </source>
</evidence>
<comment type="cofactor">
    <cofactor evidence="1">
        <name>pyridoxal 5'-phosphate</name>
        <dbReference type="ChEBI" id="CHEBI:597326"/>
    </cofactor>
</comment>
<dbReference type="InterPro" id="IPR004838">
    <property type="entry name" value="NHTrfase_class1_PyrdxlP-BS"/>
</dbReference>
<evidence type="ECO:0000313" key="4">
    <source>
        <dbReference type="Proteomes" id="UP000266482"/>
    </source>
</evidence>
<dbReference type="Pfam" id="PF00155">
    <property type="entry name" value="Aminotran_1_2"/>
    <property type="match status" value="1"/>
</dbReference>
<dbReference type="AlphaFoldDB" id="A0A3A1UNU0"/>
<comment type="caution">
    <text evidence="3">The sequence shown here is derived from an EMBL/GenBank/DDBJ whole genome shotgun (WGS) entry which is preliminary data.</text>
</comment>
<dbReference type="Proteomes" id="UP000266482">
    <property type="component" value="Unassembled WGS sequence"/>
</dbReference>
<dbReference type="GO" id="GO:0008483">
    <property type="term" value="F:transaminase activity"/>
    <property type="evidence" value="ECO:0007669"/>
    <property type="project" value="UniProtKB-KW"/>
</dbReference>
<dbReference type="EC" id="2.6.1.-" evidence="1"/>
<gene>
    <name evidence="3" type="ORF">D3P08_20450</name>
</gene>
<dbReference type="Gene3D" id="3.40.640.10">
    <property type="entry name" value="Type I PLP-dependent aspartate aminotransferase-like (Major domain)"/>
    <property type="match status" value="1"/>
</dbReference>
<keyword evidence="1 3" id="KW-0808">Transferase</keyword>
<evidence type="ECO:0000256" key="1">
    <source>
        <dbReference type="RuleBase" id="RU000481"/>
    </source>
</evidence>
<dbReference type="InterPro" id="IPR015424">
    <property type="entry name" value="PyrdxlP-dep_Trfase"/>
</dbReference>